<evidence type="ECO:0000313" key="2">
    <source>
        <dbReference type="EMBL" id="RKG36790.1"/>
    </source>
</evidence>
<accession>A0A3A8F191</accession>
<keyword evidence="1" id="KW-0812">Transmembrane</keyword>
<dbReference type="AlphaFoldDB" id="A0A3A8F191"/>
<feature type="transmembrane region" description="Helical" evidence="1">
    <location>
        <begin position="174"/>
        <end position="191"/>
    </location>
</feature>
<feature type="transmembrane region" description="Helical" evidence="1">
    <location>
        <begin position="272"/>
        <end position="290"/>
    </location>
</feature>
<feature type="transmembrane region" description="Helical" evidence="1">
    <location>
        <begin position="116"/>
        <end position="137"/>
    </location>
</feature>
<keyword evidence="3" id="KW-1185">Reference proteome</keyword>
<evidence type="ECO:0008006" key="4">
    <source>
        <dbReference type="Google" id="ProtNLM"/>
    </source>
</evidence>
<feature type="transmembrane region" description="Helical" evidence="1">
    <location>
        <begin position="310"/>
        <end position="332"/>
    </location>
</feature>
<dbReference type="EMBL" id="RAXT01000034">
    <property type="protein sequence ID" value="RKG36790.1"/>
    <property type="molecule type" value="Genomic_DNA"/>
</dbReference>
<feature type="transmembrane region" description="Helical" evidence="1">
    <location>
        <begin position="233"/>
        <end position="251"/>
    </location>
</feature>
<sequence length="376" mass="43120">MIAIQRNPGVIFLLFLFAFFSLDVQAPISFYGTQFLGLFSLVVIRFLVYPKISSNSLKLFFCVVVLLEILCFLQNLYIKQEILILVYQRVIFLLSVGILLYDYLILTKDEVLKKALSIFIILMSVIVMLQFIGFYFLNLDRSLLDFGLLLGGEESRTWYSGNWLYRPTGVTSEPAIFVGVQFGLLTIQYLIDKDAKLSKLLGVLSLVLSMSFLGLILAGLFLIIVYSKNITNYIVGSFALFAFYIFSFEMINERIDKFTKGEDGSNNVKIEAFNYFISDPSITLFGYGFLFRSEGKPQFYDALLDLTFYLNSLTIFGVLIGSIILFYFFSFLFKSRTTIKEKMLILLALIKLSNPSVLFFTLFISLCFIILKRRNL</sequence>
<feature type="transmembrane region" description="Helical" evidence="1">
    <location>
        <begin position="203"/>
        <end position="227"/>
    </location>
</feature>
<comment type="caution">
    <text evidence="2">The sequence shown here is derived from an EMBL/GenBank/DDBJ whole genome shotgun (WGS) entry which is preliminary data.</text>
</comment>
<protein>
    <recommendedName>
        <fullName evidence="4">O-antigen ligase domain-containing protein</fullName>
    </recommendedName>
</protein>
<feature type="transmembrane region" description="Helical" evidence="1">
    <location>
        <begin position="84"/>
        <end position="104"/>
    </location>
</feature>
<proteinExistence type="predicted"/>
<reference evidence="2 3" key="1">
    <citation type="submission" date="2018-09" db="EMBL/GenBank/DDBJ databases">
        <title>The draft genome of Acinetobacter spp. strains.</title>
        <authorList>
            <person name="Qin J."/>
            <person name="Feng Y."/>
            <person name="Zong Z."/>
        </authorList>
    </citation>
    <scope>NUCLEOTIDE SEQUENCE [LARGE SCALE GENOMIC DNA]</scope>
    <source>
        <strain evidence="2 3">WCHAc060115</strain>
    </source>
</reference>
<gene>
    <name evidence="2" type="ORF">D7V20_13405</name>
</gene>
<dbReference type="RefSeq" id="WP_120384700.1">
    <property type="nucleotide sequence ID" value="NZ_RAXT01000034.1"/>
</dbReference>
<keyword evidence="1" id="KW-1133">Transmembrane helix</keyword>
<feature type="transmembrane region" description="Helical" evidence="1">
    <location>
        <begin position="59"/>
        <end position="78"/>
    </location>
</feature>
<dbReference type="Proteomes" id="UP000280405">
    <property type="component" value="Unassembled WGS sequence"/>
</dbReference>
<name>A0A3A8F191_9GAMM</name>
<feature type="transmembrane region" description="Helical" evidence="1">
    <location>
        <begin position="35"/>
        <end position="52"/>
    </location>
</feature>
<evidence type="ECO:0000256" key="1">
    <source>
        <dbReference type="SAM" id="Phobius"/>
    </source>
</evidence>
<organism evidence="2 3">
    <name type="scientific">Acinetobacter rongchengensis</name>
    <dbReference type="NCBI Taxonomy" id="2419601"/>
    <lineage>
        <taxon>Bacteria</taxon>
        <taxon>Pseudomonadati</taxon>
        <taxon>Pseudomonadota</taxon>
        <taxon>Gammaproteobacteria</taxon>
        <taxon>Moraxellales</taxon>
        <taxon>Moraxellaceae</taxon>
        <taxon>Acinetobacter</taxon>
    </lineage>
</organism>
<feature type="transmembrane region" description="Helical" evidence="1">
    <location>
        <begin position="344"/>
        <end position="371"/>
    </location>
</feature>
<dbReference type="OrthoDB" id="7069433at2"/>
<evidence type="ECO:0000313" key="3">
    <source>
        <dbReference type="Proteomes" id="UP000280405"/>
    </source>
</evidence>
<keyword evidence="1" id="KW-0472">Membrane</keyword>